<dbReference type="Gene3D" id="3.60.15.10">
    <property type="entry name" value="Ribonuclease Z/Hydroxyacylglutathione hydrolase-like"/>
    <property type="match status" value="1"/>
</dbReference>
<dbReference type="PANTHER" id="PTHR36839:SF1">
    <property type="entry name" value="METALLO-BETA-LACTAMASE FAMILY PROTEIN (AFU_ORTHOLOGUE AFUA_5G12770)"/>
    <property type="match status" value="1"/>
</dbReference>
<evidence type="ECO:0000313" key="1">
    <source>
        <dbReference type="EMBL" id="SPO25290.1"/>
    </source>
</evidence>
<accession>A0A5C3E5A1</accession>
<proteinExistence type="predicted"/>
<reference evidence="1 2" key="1">
    <citation type="submission" date="2018-03" db="EMBL/GenBank/DDBJ databases">
        <authorList>
            <person name="Guldener U."/>
        </authorList>
    </citation>
    <scope>NUCLEOTIDE SEQUENCE [LARGE SCALE GENOMIC DNA]</scope>
    <source>
        <strain evidence="1 2">NBRC100155</strain>
    </source>
</reference>
<dbReference type="SUPFAM" id="SSF56281">
    <property type="entry name" value="Metallo-hydrolase/oxidoreductase"/>
    <property type="match status" value="1"/>
</dbReference>
<dbReference type="Proteomes" id="UP000324022">
    <property type="component" value="Unassembled WGS sequence"/>
</dbReference>
<protein>
    <recommendedName>
        <fullName evidence="3">Metallo-beta-lactamase domain-containing protein</fullName>
    </recommendedName>
</protein>
<dbReference type="PANTHER" id="PTHR36839">
    <property type="entry name" value="METALLO-BETA-LACTAMASE FAMILY PROTEIN (AFU_ORTHOLOGUE AFUA_5G12770)"/>
    <property type="match status" value="1"/>
</dbReference>
<sequence>MSAPNSPPNQTLHSSMEQIWVQDADLAVCTTCGNQYSSQQGPPECPVCYGQAYTSQRQLVSKTSFELVPEESDPRILRLKLDPPVAIGQTPILLVTNMGIVIWDCCGFVSIELMQRICSISPTGKVAAIFISHPHFFGTSLTWAKLLDCKVFISKLDRHWYQRGLDTSHAHPDFVARQRYITEVEQDLFTLPQLPSVTLIRCGGHFPGSNVLHWDRDSDRQANESSKGAAVFCADTFMVMPDRKRFTFAYSFPNNIPLPPRDVERIWIQMQKFNWTATFGGWSGRNILTDSRASLFRSARYYIDMEGHSADAFEALRQDRA</sequence>
<dbReference type="AlphaFoldDB" id="A0A5C3E5A1"/>
<evidence type="ECO:0000313" key="2">
    <source>
        <dbReference type="Proteomes" id="UP000324022"/>
    </source>
</evidence>
<keyword evidence="2" id="KW-1185">Reference proteome</keyword>
<dbReference type="InterPro" id="IPR036866">
    <property type="entry name" value="RibonucZ/Hydroxyglut_hydro"/>
</dbReference>
<evidence type="ECO:0008006" key="3">
    <source>
        <dbReference type="Google" id="ProtNLM"/>
    </source>
</evidence>
<gene>
    <name evidence="1" type="ORF">UTRI_02588_B</name>
</gene>
<organism evidence="1 2">
    <name type="scientific">Ustilago trichophora</name>
    <dbReference type="NCBI Taxonomy" id="86804"/>
    <lineage>
        <taxon>Eukaryota</taxon>
        <taxon>Fungi</taxon>
        <taxon>Dikarya</taxon>
        <taxon>Basidiomycota</taxon>
        <taxon>Ustilaginomycotina</taxon>
        <taxon>Ustilaginomycetes</taxon>
        <taxon>Ustilaginales</taxon>
        <taxon>Ustilaginaceae</taxon>
        <taxon>Ustilago</taxon>
    </lineage>
</organism>
<name>A0A5C3E5A1_9BASI</name>
<dbReference type="OrthoDB" id="17458at2759"/>
<dbReference type="EMBL" id="OOIN01000010">
    <property type="protein sequence ID" value="SPO25290.1"/>
    <property type="molecule type" value="Genomic_DNA"/>
</dbReference>